<dbReference type="InterPro" id="IPR018247">
    <property type="entry name" value="EF_Hand_1_Ca_BS"/>
</dbReference>
<dbReference type="AlphaFoldDB" id="A0A937X5H3"/>
<feature type="coiled-coil region" evidence="1">
    <location>
        <begin position="266"/>
        <end position="293"/>
    </location>
</feature>
<evidence type="ECO:0000313" key="2">
    <source>
        <dbReference type="EMBL" id="MBM3275152.1"/>
    </source>
</evidence>
<organism evidence="2 3">
    <name type="scientific">Candidatus Tanganyikabacteria bacterium</name>
    <dbReference type="NCBI Taxonomy" id="2961651"/>
    <lineage>
        <taxon>Bacteria</taxon>
        <taxon>Bacillati</taxon>
        <taxon>Candidatus Sericytochromatia</taxon>
        <taxon>Candidatus Tanganyikabacteria</taxon>
    </lineage>
</organism>
<protein>
    <recommendedName>
        <fullName evidence="4">EF-hand domain-containing protein</fullName>
    </recommendedName>
</protein>
<accession>A0A937X5H3</accession>
<comment type="caution">
    <text evidence="2">The sequence shown here is derived from an EMBL/GenBank/DDBJ whole genome shotgun (WGS) entry which is preliminary data.</text>
</comment>
<dbReference type="PROSITE" id="PS00018">
    <property type="entry name" value="EF_HAND_1"/>
    <property type="match status" value="1"/>
</dbReference>
<evidence type="ECO:0008006" key="4">
    <source>
        <dbReference type="Google" id="ProtNLM"/>
    </source>
</evidence>
<dbReference type="EMBL" id="VGJX01000463">
    <property type="protein sequence ID" value="MBM3275152.1"/>
    <property type="molecule type" value="Genomic_DNA"/>
</dbReference>
<evidence type="ECO:0000313" key="3">
    <source>
        <dbReference type="Proteomes" id="UP000703893"/>
    </source>
</evidence>
<proteinExistence type="predicted"/>
<name>A0A937X5H3_9BACT</name>
<sequence>MAPKVGAKLDPALVAAGFDKNRNGQVSDDLKIDAPIDSDGNGQVAVAELAAAIGRDQVVISGNAVAAKQPALPADLPEIRTLESIRQISSGGLGLFGMYYPGWQYERTRTRSDGSTYTDYDWAAACSELRAKLSSVQAVARHSEGARAKAIDRAAGSAIASHTFGAVLDILFDTRAGRSDYQALRAALNNIHEMAATPAQPAVTVDRVNGAVGTAQSAIGGLRQAAGNPGSKSAEAEVQAKAADLRQKAQNIPVWQFILIFGFFRKMSFNNQAKRLEEQLAVLKAANPDALTQRAADLARQAYEVGRQAGAARSVDDGFALENSSKPIIAGADGVRKDAQAQAEKINALFKTLSG</sequence>
<gene>
    <name evidence="2" type="ORF">FJZ00_08355</name>
</gene>
<keyword evidence="1" id="KW-0175">Coiled coil</keyword>
<dbReference type="Proteomes" id="UP000703893">
    <property type="component" value="Unassembled WGS sequence"/>
</dbReference>
<evidence type="ECO:0000256" key="1">
    <source>
        <dbReference type="SAM" id="Coils"/>
    </source>
</evidence>
<reference evidence="2 3" key="1">
    <citation type="submission" date="2019-03" db="EMBL/GenBank/DDBJ databases">
        <title>Lake Tanganyika Metagenome-Assembled Genomes (MAGs).</title>
        <authorList>
            <person name="Tran P."/>
        </authorList>
    </citation>
    <scope>NUCLEOTIDE SEQUENCE [LARGE SCALE GENOMIC DNA]</scope>
    <source>
        <strain evidence="2">K_DeepCast_65m_m2_236</strain>
    </source>
</reference>